<feature type="transmembrane region" description="Helical" evidence="1">
    <location>
        <begin position="156"/>
        <end position="181"/>
    </location>
</feature>
<accession>U1GQ11</accession>
<dbReference type="AlphaFoldDB" id="U1GQ11"/>
<sequence length="292" mass="33942">MNKDKQNKEDPKNINFRERLLSFFSEENIFFKILPQIMRLIAILGTVLGSIKLSLDFYINQSYKQNAFEFYKISTEYFAIDSNKNLFLILLYLILIVFIGSPVIVKKIYPMEKEEAITKFANLFLLSTSVFLLWLFDIGAIRSFCSNQNSPRWICWISSKCGWVTMIVVAFFCFMAIWGLCNIEELRPKKVRFFIFLISCLISGGISVAYFISANEFIIEPSRKVYYETFVDVEYGNMAVISKISDQTKLIAVNYEIKDGSPNILYTSKYIVLPVEGKFFRRKKIGPNPEIK</sequence>
<dbReference type="STRING" id="1125725.HMPREF1325_0441"/>
<feature type="transmembrane region" description="Helical" evidence="1">
    <location>
        <begin position="117"/>
        <end position="136"/>
    </location>
</feature>
<dbReference type="Proteomes" id="UP000016412">
    <property type="component" value="Unassembled WGS sequence"/>
</dbReference>
<feature type="transmembrane region" description="Helical" evidence="1">
    <location>
        <begin position="40"/>
        <end position="59"/>
    </location>
</feature>
<name>U1GQ11_TRESO</name>
<evidence type="ECO:0000313" key="3">
    <source>
        <dbReference type="Proteomes" id="UP000016412"/>
    </source>
</evidence>
<protein>
    <submittedName>
        <fullName evidence="2">Uncharacterized protein</fullName>
    </submittedName>
</protein>
<keyword evidence="1" id="KW-0812">Transmembrane</keyword>
<dbReference type="PATRIC" id="fig|1125725.3.peg.1967"/>
<dbReference type="RefSeq" id="WP_021330932.1">
    <property type="nucleotide sequence ID" value="NZ_AUZJ01000049.1"/>
</dbReference>
<evidence type="ECO:0000313" key="2">
    <source>
        <dbReference type="EMBL" id="ERF60075.1"/>
    </source>
</evidence>
<keyword evidence="1" id="KW-0472">Membrane</keyword>
<proteinExistence type="predicted"/>
<dbReference type="EMBL" id="AUZJ01000049">
    <property type="protein sequence ID" value="ERF60075.1"/>
    <property type="molecule type" value="Genomic_DNA"/>
</dbReference>
<keyword evidence="1" id="KW-1133">Transmembrane helix</keyword>
<organism evidence="2 3">
    <name type="scientific">Treponema socranskii subsp. socranskii VPI DR56BR1116 = ATCC 35536</name>
    <dbReference type="NCBI Taxonomy" id="1125725"/>
    <lineage>
        <taxon>Bacteria</taxon>
        <taxon>Pseudomonadati</taxon>
        <taxon>Spirochaetota</taxon>
        <taxon>Spirochaetia</taxon>
        <taxon>Spirochaetales</taxon>
        <taxon>Treponemataceae</taxon>
        <taxon>Treponema</taxon>
    </lineage>
</organism>
<feature type="transmembrane region" description="Helical" evidence="1">
    <location>
        <begin position="86"/>
        <end position="105"/>
    </location>
</feature>
<reference evidence="2 3" key="1">
    <citation type="submission" date="2013-08" db="EMBL/GenBank/DDBJ databases">
        <authorList>
            <person name="Durkin A.S."/>
            <person name="Haft D.R."/>
            <person name="McCorrison J."/>
            <person name="Torralba M."/>
            <person name="Gillis M."/>
            <person name="Haft D.H."/>
            <person name="Methe B."/>
            <person name="Sutton G."/>
            <person name="Nelson K.E."/>
        </authorList>
    </citation>
    <scope>NUCLEOTIDE SEQUENCE [LARGE SCALE GENOMIC DNA]</scope>
    <source>
        <strain evidence="2 3">VPI DR56BR1116</strain>
    </source>
</reference>
<evidence type="ECO:0000256" key="1">
    <source>
        <dbReference type="SAM" id="Phobius"/>
    </source>
</evidence>
<comment type="caution">
    <text evidence="2">The sequence shown here is derived from an EMBL/GenBank/DDBJ whole genome shotgun (WGS) entry which is preliminary data.</text>
</comment>
<feature type="transmembrane region" description="Helical" evidence="1">
    <location>
        <begin position="193"/>
        <end position="212"/>
    </location>
</feature>
<gene>
    <name evidence="2" type="ORF">HMPREF1325_0441</name>
</gene>